<dbReference type="RefSeq" id="WP_338397539.1">
    <property type="nucleotide sequence ID" value="NZ_AP025292.1"/>
</dbReference>
<proteinExistence type="predicted"/>
<keyword evidence="1" id="KW-0175">Coiled coil</keyword>
<organism evidence="2 3">
    <name type="scientific">Persicobacter psychrovividus</name>
    <dbReference type="NCBI Taxonomy" id="387638"/>
    <lineage>
        <taxon>Bacteria</taxon>
        <taxon>Pseudomonadati</taxon>
        <taxon>Bacteroidota</taxon>
        <taxon>Cytophagia</taxon>
        <taxon>Cytophagales</taxon>
        <taxon>Persicobacteraceae</taxon>
        <taxon>Persicobacter</taxon>
    </lineage>
</organism>
<evidence type="ECO:0000313" key="2">
    <source>
        <dbReference type="EMBL" id="BDC98204.1"/>
    </source>
</evidence>
<feature type="coiled-coil region" evidence="1">
    <location>
        <begin position="15"/>
        <end position="53"/>
    </location>
</feature>
<dbReference type="Proteomes" id="UP001354989">
    <property type="component" value="Chromosome"/>
</dbReference>
<evidence type="ECO:0008006" key="4">
    <source>
        <dbReference type="Google" id="ProtNLM"/>
    </source>
</evidence>
<dbReference type="SUPFAM" id="SSF46565">
    <property type="entry name" value="Chaperone J-domain"/>
    <property type="match status" value="1"/>
</dbReference>
<keyword evidence="3" id="KW-1185">Reference proteome</keyword>
<feature type="coiled-coil region" evidence="1">
    <location>
        <begin position="124"/>
        <end position="215"/>
    </location>
</feature>
<sequence>MFEVVAIKGAGGENLSKEQRQFNRLTKQIQNLHVKIEKEENKLEQLLEIYQKEIKPTERLLFEARVRFLKKADKIYKKFKFNKRQAEDIEEVLELILVPIIEMMDQPDDEVIALYNRYSENTYEEEMQEQSMEMMDELEDMINNMFGVDVDFSDLDPEKMNTPEGMAEIAQKLKEQMGQQFEQEQKEQKEAPKTKKQIERELNAKQEEMAKLKSLKGIYFSLAKVLHPDTARTEEERVQREELMKEVTAAYKAKDLPALLKLEMQWLSSENEHLEKLTQEQLSLYIRVLKEQVKELKGELEIIKMNPRYNEIGGLVDLGIQAAKREIKEALKGMKDFIAVCEKDTQQLNSRKQLLIFTEEMLEEAAAGETDDEMEMFEDFFRMMDEMDDDDY</sequence>
<evidence type="ECO:0000256" key="1">
    <source>
        <dbReference type="SAM" id="Coils"/>
    </source>
</evidence>
<gene>
    <name evidence="2" type="ORF">PEPS_04850</name>
</gene>
<name>A0ABM7VB97_9BACT</name>
<dbReference type="EMBL" id="AP025292">
    <property type="protein sequence ID" value="BDC98204.1"/>
    <property type="molecule type" value="Genomic_DNA"/>
</dbReference>
<evidence type="ECO:0000313" key="3">
    <source>
        <dbReference type="Proteomes" id="UP001354989"/>
    </source>
</evidence>
<reference evidence="2 3" key="1">
    <citation type="submission" date="2021-12" db="EMBL/GenBank/DDBJ databases">
        <title>Genome sequencing of bacteria with rrn-lacking chromosome and rrn-plasmid.</title>
        <authorList>
            <person name="Anda M."/>
            <person name="Iwasaki W."/>
        </authorList>
    </citation>
    <scope>NUCLEOTIDE SEQUENCE [LARGE SCALE GENOMIC DNA]</scope>
    <source>
        <strain evidence="2 3">NBRC 101262</strain>
    </source>
</reference>
<protein>
    <recommendedName>
        <fullName evidence="4">J domain-containing protein</fullName>
    </recommendedName>
</protein>
<dbReference type="InterPro" id="IPR036869">
    <property type="entry name" value="J_dom_sf"/>
</dbReference>
<accession>A0ABM7VB97</accession>